<dbReference type="GO" id="GO:0043565">
    <property type="term" value="F:sequence-specific DNA binding"/>
    <property type="evidence" value="ECO:0007669"/>
    <property type="project" value="InterPro"/>
</dbReference>
<dbReference type="InterPro" id="IPR001789">
    <property type="entry name" value="Sig_transdc_resp-reg_receiver"/>
</dbReference>
<dbReference type="InterPro" id="IPR011006">
    <property type="entry name" value="CheY-like_superfamily"/>
</dbReference>
<dbReference type="SUPFAM" id="SSF52172">
    <property type="entry name" value="CheY-like"/>
    <property type="match status" value="1"/>
</dbReference>
<dbReference type="InterPro" id="IPR051552">
    <property type="entry name" value="HptR"/>
</dbReference>
<keyword evidence="7" id="KW-0804">Transcription</keyword>
<evidence type="ECO:0000256" key="8">
    <source>
        <dbReference type="PROSITE-ProRule" id="PRU00169"/>
    </source>
</evidence>
<dbReference type="PANTHER" id="PTHR42713:SF3">
    <property type="entry name" value="TRANSCRIPTIONAL REGULATORY PROTEIN HPTR"/>
    <property type="match status" value="1"/>
</dbReference>
<dbReference type="AlphaFoldDB" id="A0A920C8T1"/>
<protein>
    <submittedName>
        <fullName evidence="11">DNA-binding response regulator</fullName>
    </submittedName>
</protein>
<gene>
    <name evidence="11" type="primary">yesN</name>
    <name evidence="11" type="ORF">J2TS6_15870</name>
</gene>
<proteinExistence type="predicted"/>
<dbReference type="Gene3D" id="3.40.50.2300">
    <property type="match status" value="1"/>
</dbReference>
<feature type="modified residue" description="4-aspartylphosphate" evidence="8">
    <location>
        <position position="56"/>
    </location>
</feature>
<evidence type="ECO:0000256" key="6">
    <source>
        <dbReference type="ARBA" id="ARBA00023125"/>
    </source>
</evidence>
<keyword evidence="4" id="KW-0902">Two-component regulatory system</keyword>
<dbReference type="Proteomes" id="UP000679779">
    <property type="component" value="Unassembled WGS sequence"/>
</dbReference>
<evidence type="ECO:0000256" key="1">
    <source>
        <dbReference type="ARBA" id="ARBA00004496"/>
    </source>
</evidence>
<dbReference type="SUPFAM" id="SSF46689">
    <property type="entry name" value="Homeodomain-like"/>
    <property type="match status" value="1"/>
</dbReference>
<feature type="domain" description="Response regulatory" evidence="10">
    <location>
        <begin position="4"/>
        <end position="122"/>
    </location>
</feature>
<dbReference type="SMART" id="SM00448">
    <property type="entry name" value="REC"/>
    <property type="match status" value="1"/>
</dbReference>
<dbReference type="InterPro" id="IPR018060">
    <property type="entry name" value="HTH_AraC"/>
</dbReference>
<evidence type="ECO:0000259" key="9">
    <source>
        <dbReference type="PROSITE" id="PS01124"/>
    </source>
</evidence>
<evidence type="ECO:0000256" key="5">
    <source>
        <dbReference type="ARBA" id="ARBA00023015"/>
    </source>
</evidence>
<keyword evidence="6 11" id="KW-0238">DNA-binding</keyword>
<dbReference type="SMART" id="SM00342">
    <property type="entry name" value="HTH_ARAC"/>
    <property type="match status" value="1"/>
</dbReference>
<dbReference type="EMBL" id="BORQ01000001">
    <property type="protein sequence ID" value="GIO30446.1"/>
    <property type="molecule type" value="Genomic_DNA"/>
</dbReference>
<dbReference type="Pfam" id="PF00072">
    <property type="entry name" value="Response_reg"/>
    <property type="match status" value="1"/>
</dbReference>
<feature type="domain" description="HTH araC/xylS-type" evidence="9">
    <location>
        <begin position="414"/>
        <end position="512"/>
    </location>
</feature>
<dbReference type="Pfam" id="PF12833">
    <property type="entry name" value="HTH_18"/>
    <property type="match status" value="1"/>
</dbReference>
<organism evidence="11 12">
    <name type="scientific">Paenibacillus albilobatus</name>
    <dbReference type="NCBI Taxonomy" id="2716884"/>
    <lineage>
        <taxon>Bacteria</taxon>
        <taxon>Bacillati</taxon>
        <taxon>Bacillota</taxon>
        <taxon>Bacilli</taxon>
        <taxon>Bacillales</taxon>
        <taxon>Paenibacillaceae</taxon>
        <taxon>Paenibacillus</taxon>
    </lineage>
</organism>
<evidence type="ECO:0000259" key="10">
    <source>
        <dbReference type="PROSITE" id="PS50110"/>
    </source>
</evidence>
<dbReference type="CDD" id="cd17536">
    <property type="entry name" value="REC_YesN-like"/>
    <property type="match status" value="1"/>
</dbReference>
<dbReference type="InterPro" id="IPR009057">
    <property type="entry name" value="Homeodomain-like_sf"/>
</dbReference>
<evidence type="ECO:0000256" key="3">
    <source>
        <dbReference type="ARBA" id="ARBA00022553"/>
    </source>
</evidence>
<keyword evidence="2" id="KW-0963">Cytoplasm</keyword>
<dbReference type="PROSITE" id="PS01124">
    <property type="entry name" value="HTH_ARAC_FAMILY_2"/>
    <property type="match status" value="1"/>
</dbReference>
<keyword evidence="3 8" id="KW-0597">Phosphoprotein</keyword>
<reference evidence="11" key="1">
    <citation type="submission" date="2021-03" db="EMBL/GenBank/DDBJ databases">
        <title>Antimicrobial resistance genes in bacteria isolated from Japanese honey, and their potential for conferring macrolide and lincosamide resistance in the American foulbrood pathogen Paenibacillus larvae.</title>
        <authorList>
            <person name="Okamoto M."/>
            <person name="Kumagai M."/>
            <person name="Kanamori H."/>
            <person name="Takamatsu D."/>
        </authorList>
    </citation>
    <scope>NUCLEOTIDE SEQUENCE</scope>
    <source>
        <strain evidence="11">J2TS6</strain>
    </source>
</reference>
<keyword evidence="5" id="KW-0805">Transcription regulation</keyword>
<comment type="subcellular location">
    <subcellularLocation>
        <location evidence="1">Cytoplasm</location>
    </subcellularLocation>
</comment>
<evidence type="ECO:0000256" key="7">
    <source>
        <dbReference type="ARBA" id="ARBA00023163"/>
    </source>
</evidence>
<comment type="caution">
    <text evidence="11">The sequence shown here is derived from an EMBL/GenBank/DDBJ whole genome shotgun (WGS) entry which is preliminary data.</text>
</comment>
<dbReference type="PANTHER" id="PTHR42713">
    <property type="entry name" value="HISTIDINE KINASE-RELATED"/>
    <property type="match status" value="1"/>
</dbReference>
<evidence type="ECO:0000313" key="11">
    <source>
        <dbReference type="EMBL" id="GIO30446.1"/>
    </source>
</evidence>
<dbReference type="GO" id="GO:0005737">
    <property type="term" value="C:cytoplasm"/>
    <property type="evidence" value="ECO:0007669"/>
    <property type="project" value="UniProtKB-SubCell"/>
</dbReference>
<dbReference type="RefSeq" id="WP_160040640.1">
    <property type="nucleotide sequence ID" value="NZ_BORQ01000001.1"/>
</dbReference>
<dbReference type="Gene3D" id="1.10.10.60">
    <property type="entry name" value="Homeodomain-like"/>
    <property type="match status" value="2"/>
</dbReference>
<sequence length="513" mass="58507">MRYKVLLIDDEPGALEGMQLWIDWDRLGFDVCGTSGNGADGLNKIRELKPDLVVTDIHMPLLDGLEMIDAWQKEGDRNVMFAIVSGYSEFEYARRAMRHGITHFLLKPVDQEEAEKELEAAYRELCREREKQRITRIAAREETVTLVKKAALNEPLSSDELDVLGRLSAAKEAWNFCLVQCDPPVYARMREIAAAVLRDREAMYLVDIGTHSFGIVYGVTPSKGAENESLQVLEQLSEAYSPYRVFMSAGLEARSLTQLERCLQTAKEAIRYNFYDSGYGRIRKYESVQARSCQYHYDQVRLIDRMTGALNVLDAAGFCEAVASAAESFRQAMVEPETVKNTVIHLMYQMMDHLSELGDERSKRVLDEYHPFLFGLSEAVIHLGDLMDCLLVCGNDAIELLSREQALKSQGIIQEINEYIRAHFREPLTIRKLAELFYLHPVYLGQLLIRKNGIGFNELVHNFRIEEAAVLLKEGRLKNSEIAESVGYANYGQFLKHFEKRMGMSPNEFKAKN</sequence>
<evidence type="ECO:0000256" key="2">
    <source>
        <dbReference type="ARBA" id="ARBA00022490"/>
    </source>
</evidence>
<dbReference type="PROSITE" id="PS50110">
    <property type="entry name" value="RESPONSE_REGULATORY"/>
    <property type="match status" value="1"/>
</dbReference>
<evidence type="ECO:0000256" key="4">
    <source>
        <dbReference type="ARBA" id="ARBA00023012"/>
    </source>
</evidence>
<accession>A0A920C8T1</accession>
<keyword evidence="12" id="KW-1185">Reference proteome</keyword>
<dbReference type="GO" id="GO:0003700">
    <property type="term" value="F:DNA-binding transcription factor activity"/>
    <property type="evidence" value="ECO:0007669"/>
    <property type="project" value="InterPro"/>
</dbReference>
<evidence type="ECO:0000313" key="12">
    <source>
        <dbReference type="Proteomes" id="UP000679779"/>
    </source>
</evidence>
<dbReference type="GO" id="GO:0000160">
    <property type="term" value="P:phosphorelay signal transduction system"/>
    <property type="evidence" value="ECO:0007669"/>
    <property type="project" value="UniProtKB-KW"/>
</dbReference>
<name>A0A920C8T1_9BACL</name>